<protein>
    <recommendedName>
        <fullName evidence="5">Putative pyruvate, phosphate dikinase regulatory protein</fullName>
        <shortName evidence="5">PPDK regulatory protein</shortName>
        <ecNumber evidence="5">2.7.11.32</ecNumber>
        <ecNumber evidence="5">2.7.4.27</ecNumber>
    </recommendedName>
</protein>
<feature type="binding site" evidence="5">
    <location>
        <begin position="151"/>
        <end position="158"/>
    </location>
    <ligand>
        <name>ADP</name>
        <dbReference type="ChEBI" id="CHEBI:456216"/>
    </ligand>
</feature>
<accession>A0ABW4J4Q3</accession>
<keyword evidence="7" id="KW-1185">Reference proteome</keyword>
<proteinExistence type="inferred from homology"/>
<dbReference type="GO" id="GO:0016740">
    <property type="term" value="F:transferase activity"/>
    <property type="evidence" value="ECO:0007669"/>
    <property type="project" value="UniProtKB-KW"/>
</dbReference>
<comment type="caution">
    <text evidence="6">The sequence shown here is derived from an EMBL/GenBank/DDBJ whole genome shotgun (WGS) entry which is preliminary data.</text>
</comment>
<sequence>MEQKVFFYVISDALGETNQVVVNAAMAQFPQIKNAEIKRYPLVRDFKTLDEILQKAQADAAVLITTLVKKDLLTHVQTFAKAHQLQHLDVLADLLTLIATKTGATPIEEPGSQHKLNDSYYIRMNAINFASKYDDGKDPRGFLKADLVIIGPSRTSKTPLSMYLANQSIRVANLPLIPEVALPEELKQVDHHKIVGLLGDPNYLQKIRTTRLHFLGLNAGSSYSDIERIKAEIDYARQIMTELDVPTFDVTNQSIEETANKILEELPDLKD</sequence>
<keyword evidence="6" id="KW-0670">Pyruvate</keyword>
<dbReference type="NCBIfam" id="NF003742">
    <property type="entry name" value="PRK05339.1"/>
    <property type="match status" value="1"/>
</dbReference>
<comment type="similarity">
    <text evidence="5">Belongs to the pyruvate, phosphate/water dikinase regulatory protein family. PDRP subfamily.</text>
</comment>
<dbReference type="HAMAP" id="MF_00921">
    <property type="entry name" value="PDRP"/>
    <property type="match status" value="1"/>
</dbReference>
<evidence type="ECO:0000256" key="1">
    <source>
        <dbReference type="ARBA" id="ARBA00022527"/>
    </source>
</evidence>
<reference evidence="7" key="1">
    <citation type="journal article" date="2019" name="Int. J. Syst. Evol. Microbiol.">
        <title>The Global Catalogue of Microorganisms (GCM) 10K type strain sequencing project: providing services to taxonomists for standard genome sequencing and annotation.</title>
        <authorList>
            <consortium name="The Broad Institute Genomics Platform"/>
            <consortium name="The Broad Institute Genome Sequencing Center for Infectious Disease"/>
            <person name="Wu L."/>
            <person name="Ma J."/>
        </authorList>
    </citation>
    <scope>NUCLEOTIDE SEQUENCE [LARGE SCALE GENOMIC DNA]</scope>
    <source>
        <strain evidence="7">CCM 8896</strain>
    </source>
</reference>
<organism evidence="6 7">
    <name type="scientific">Agrilactobacillus yilanensis</name>
    <dbReference type="NCBI Taxonomy" id="2485997"/>
    <lineage>
        <taxon>Bacteria</taxon>
        <taxon>Bacillati</taxon>
        <taxon>Bacillota</taxon>
        <taxon>Bacilli</taxon>
        <taxon>Lactobacillales</taxon>
        <taxon>Lactobacillaceae</taxon>
        <taxon>Agrilactobacillus</taxon>
    </lineage>
</organism>
<dbReference type="InterPro" id="IPR026565">
    <property type="entry name" value="PPDK_reg"/>
</dbReference>
<dbReference type="Pfam" id="PF03618">
    <property type="entry name" value="Kinase-PPPase"/>
    <property type="match status" value="1"/>
</dbReference>
<dbReference type="EC" id="2.7.4.27" evidence="5"/>
<dbReference type="Proteomes" id="UP001597267">
    <property type="component" value="Unassembled WGS sequence"/>
</dbReference>
<comment type="function">
    <text evidence="5">Bifunctional serine/threonine kinase and phosphorylase involved in the regulation of the pyruvate, phosphate dikinase (PPDK) by catalyzing its phosphorylation/dephosphorylation.</text>
</comment>
<gene>
    <name evidence="6" type="ORF">ACFQ5M_04520</name>
</gene>
<evidence type="ECO:0000313" key="7">
    <source>
        <dbReference type="Proteomes" id="UP001597267"/>
    </source>
</evidence>
<evidence type="ECO:0000256" key="4">
    <source>
        <dbReference type="ARBA" id="ARBA00022777"/>
    </source>
</evidence>
<comment type="catalytic activity">
    <reaction evidence="5">
        <text>N(tele)-phospho-L-histidyl/O-phospho-L-threonyl-[pyruvate, phosphate dikinase] + phosphate + H(+) = N(tele)-phospho-L-histidyl/L-threonyl-[pyruvate, phosphate dikinase] + diphosphate</text>
        <dbReference type="Rhea" id="RHEA:43696"/>
        <dbReference type="Rhea" id="RHEA-COMP:10650"/>
        <dbReference type="Rhea" id="RHEA-COMP:10651"/>
        <dbReference type="ChEBI" id="CHEBI:15378"/>
        <dbReference type="ChEBI" id="CHEBI:30013"/>
        <dbReference type="ChEBI" id="CHEBI:33019"/>
        <dbReference type="ChEBI" id="CHEBI:43474"/>
        <dbReference type="ChEBI" id="CHEBI:61977"/>
        <dbReference type="ChEBI" id="CHEBI:83586"/>
        <dbReference type="EC" id="2.7.4.27"/>
    </reaction>
</comment>
<dbReference type="RefSeq" id="WP_225423688.1">
    <property type="nucleotide sequence ID" value="NZ_JBHTOP010000007.1"/>
</dbReference>
<name>A0ABW4J4Q3_9LACO</name>
<keyword evidence="3 5" id="KW-0547">Nucleotide-binding</keyword>
<dbReference type="EMBL" id="JBHTOP010000007">
    <property type="protein sequence ID" value="MFD1671354.1"/>
    <property type="molecule type" value="Genomic_DNA"/>
</dbReference>
<dbReference type="InterPro" id="IPR005177">
    <property type="entry name" value="Kinase-pyrophosphorylase"/>
</dbReference>
<dbReference type="PANTHER" id="PTHR31756:SF3">
    <property type="entry name" value="PYRUVATE, PHOSPHATE DIKINASE REGULATORY PROTEIN 1, CHLOROPLASTIC"/>
    <property type="match status" value="1"/>
</dbReference>
<keyword evidence="2 5" id="KW-0808">Transferase</keyword>
<keyword evidence="4 5" id="KW-0418">Kinase</keyword>
<comment type="catalytic activity">
    <reaction evidence="5">
        <text>N(tele)-phospho-L-histidyl/L-threonyl-[pyruvate, phosphate dikinase] + ADP = N(tele)-phospho-L-histidyl/O-phospho-L-threonyl-[pyruvate, phosphate dikinase] + AMP + H(+)</text>
        <dbReference type="Rhea" id="RHEA:43692"/>
        <dbReference type="Rhea" id="RHEA-COMP:10650"/>
        <dbReference type="Rhea" id="RHEA-COMP:10651"/>
        <dbReference type="ChEBI" id="CHEBI:15378"/>
        <dbReference type="ChEBI" id="CHEBI:30013"/>
        <dbReference type="ChEBI" id="CHEBI:61977"/>
        <dbReference type="ChEBI" id="CHEBI:83586"/>
        <dbReference type="ChEBI" id="CHEBI:456215"/>
        <dbReference type="ChEBI" id="CHEBI:456216"/>
        <dbReference type="EC" id="2.7.11.32"/>
    </reaction>
</comment>
<evidence type="ECO:0000256" key="5">
    <source>
        <dbReference type="HAMAP-Rule" id="MF_00921"/>
    </source>
</evidence>
<evidence type="ECO:0000256" key="3">
    <source>
        <dbReference type="ARBA" id="ARBA00022741"/>
    </source>
</evidence>
<evidence type="ECO:0000256" key="2">
    <source>
        <dbReference type="ARBA" id="ARBA00022679"/>
    </source>
</evidence>
<keyword evidence="1 5" id="KW-0723">Serine/threonine-protein kinase</keyword>
<evidence type="ECO:0000313" key="6">
    <source>
        <dbReference type="EMBL" id="MFD1671354.1"/>
    </source>
</evidence>
<dbReference type="EC" id="2.7.11.32" evidence="5"/>
<dbReference type="PANTHER" id="PTHR31756">
    <property type="entry name" value="PYRUVATE, PHOSPHATE DIKINASE REGULATORY PROTEIN 1, CHLOROPLASTIC"/>
    <property type="match status" value="1"/>
</dbReference>